<reference evidence="3 4" key="1">
    <citation type="submission" date="2013-12" db="EMBL/GenBank/DDBJ databases">
        <title>Ecological redundancy of diverse viral populations within a natural community.</title>
        <authorList>
            <person name="Gregory A.C."/>
            <person name="LaButti K."/>
            <person name="Copeland A."/>
            <person name="Woyke T."/>
            <person name="Sullivan M.B."/>
        </authorList>
    </citation>
    <scope>NUCLEOTIDE SEQUENCE [LARGE SCALE GENOMIC DNA]</scope>
    <source>
        <strain evidence="3">Syn7803C6</strain>
    </source>
</reference>
<feature type="compositionally biased region" description="Polar residues" evidence="1">
    <location>
        <begin position="1889"/>
        <end position="1909"/>
    </location>
</feature>
<feature type="compositionally biased region" description="Gly residues" evidence="1">
    <location>
        <begin position="1800"/>
        <end position="1819"/>
    </location>
</feature>
<evidence type="ECO:0000256" key="1">
    <source>
        <dbReference type="SAM" id="MobiDB-lite"/>
    </source>
</evidence>
<protein>
    <submittedName>
        <fullName evidence="3">Putative short tail fiber</fullName>
    </submittedName>
</protein>
<feature type="region of interest" description="Disordered" evidence="1">
    <location>
        <begin position="1767"/>
        <end position="1938"/>
    </location>
</feature>
<feature type="compositionally biased region" description="Low complexity" evidence="1">
    <location>
        <begin position="1872"/>
        <end position="1887"/>
    </location>
</feature>
<feature type="compositionally biased region" description="Low complexity" evidence="1">
    <location>
        <begin position="1820"/>
        <end position="1836"/>
    </location>
</feature>
<sequence>MPLNKLENFIKNTDGRTLYVNPNDLNATDSITNQGTSLTEPFRTIQRALIESARFSYVRGDDNDLIERTTIMVYPGEHPIDNRPGFGIKTVGNSPVAVTPSGELIDPFQAFNLTDASNFDIESSNNVLYRFNSIYGGVVVPRGTSIVGMDLRKTKIRPIYVPNPTDDSVDYSAIFRITGTCYFWQFTIFDGNENGVVFTDPRDFSENNQSRPTFSHHKLTAFEYADGVNPAVESGFELTDLAMYYSKLSNAYNEASGRPIDEKYPSDPGGFSPQRPEFEIVGAFATDPINITRLISGDGFVPDAVITVDTQVPHELNTGTPIKIRGVAISDYNISTKVSAVLSPTRFTYNLSFVRPNLPAEPSVSSATVTVETDTVTGASPYIFNCSMRSVWGINGMHADGAKATGFRSMVVAQFTAISLQKDDRSFVTYNKQARRYDGINVNKTVRGAELSAQSSSTNSATVYHLDPDAIYRPDWGTTHIKMSNDAVIQIVSVFAIGFNQHFASIGGADASITNSNSNFGQFALKADGFKNDAFLKDDKGFLTSFVSPKSAYNPETDDIEIIDWINIDFDLTRSIAFANQLYLTGYTNAEDKPPVVNQGFRIGANYKESLIQRTTVGAGADVTSSVRMCDNILGPGNNQANGSSVARKVYQVLAGPINNTLSLGVHGLLNGESVRVFSSTGDLPENLERGALYYANVVDGENIRIATSESNALNNIFLNIYGGVELRVESRVNDKEAGERGHPVQYDYTNQNWFVHTDANSDIYQYIVANPTSTDGIDFVSIFKRFGDNRALEDKLYRLRYVIPKESRNAKPPTPGYVLQASATTGARNNDDFILQDIGINDYEYNRNPRYVVSCTVIANEVEVRSEIPHNLNVGDKIKIVNVASTNNTGASQIKGFNGEFLVTRVINSREFRYDITDVNGFSRNPGTFTNNINERNILLPRFERKDLQSNVFVYRIETITDFLEGERDGIYHLFLLNGSNPVTETFTDIQYNQPVEDLYPQMDPDNLIQNPPATTTFAKRAPLGDVTIDEQQNSITKESVDKIYKTLNVGIIETATDGTVGAGGTRTTTLTFQREHEFNSVYSYTTLVGGGGYTDGTFYDVKLLSEFGTVWGGASAVVTVTAGTVTEVTIMDPGSGYSAGQTLFIDGTTIGGGTNATISITQADLEDNNHSILQISGGALYNPDSYVVMTSVEDQSSVGVARTSGSPAIIPGMYAYPADSGTGISSTTYNSDTGLTTLVSTGSAGFGLQRGNTFVVFSSNYSYLGKFFVSNVPTPDTLEFYSYRDLGTVSIVGKTGLDVNDANTGSLGENVGVRATPLYDNGVFYLEQSSGTGTQLTVRAEDGGVAGNVDSKMYLGRYFQMGSEIIRVASKNFDGANNNIVTVIRGALGTVVSNLPINTKVKAIRPSALELRRPSILRASGHTFEYLGYGPGNYSTSLPQLQVKQLPDDEIYLVQAQELSCGQVVYTGMSDNGDFYIGNTKYSATSGTQSTFDVPIPTVAGQPGSSNNVVFDEVIINRRLFVSGGETNEVQSQFDGPVKFTQSVTIQNNLFVTGTTQLNRIEITSTENATSSANGGALTIRGGAAIGKDFYVGGEMYTNAYQIEDTSAVLEIGTNQSSKDISVGGSTDTDRVVFNTTKLATGEGAEEVVNADAGVVVEGGLVVRDVIIAKEFRGAGTGGGPGTILLWGGSTSALPDRYLLCNGATLNKNTYNKLFEAIGYIHGGSGNSFKLPDLRNRFIPGAGSSYAVAAKGGDDSVVLTETQMPRHTHSTSAVNAPHTHPVSFTSGAANAPHKHPAGTGGGGNHNHPSGGTGGGGNHNHPSGGSNNTGNHGHPYSAPGQSKTDVANSNEKNVTSNVNASGAGTGGGGAHSHSVSVNSTSSAHNHPVSVNSGSSAHNHPVSVNSANAPHSHPISGNAGSANAPHVHPIGNTGGTASFDNRPKYYALCYIIQSE</sequence>
<feature type="domain" description="Phage tail collar" evidence="2">
    <location>
        <begin position="1684"/>
        <end position="1741"/>
    </location>
</feature>
<dbReference type="Proteomes" id="UP000185317">
    <property type="component" value="Segment"/>
</dbReference>
<evidence type="ECO:0000259" key="2">
    <source>
        <dbReference type="Pfam" id="PF07484"/>
    </source>
</evidence>
<dbReference type="SUPFAM" id="SSF88874">
    <property type="entry name" value="Receptor-binding domain of short tail fibre protein gp12"/>
    <property type="match status" value="1"/>
</dbReference>
<name>A0A0E3EZS9_9CAUD</name>
<dbReference type="Gene3D" id="3.90.1340.10">
    <property type="entry name" value="Phage tail collar domain"/>
    <property type="match status" value="1"/>
</dbReference>
<dbReference type="EMBL" id="KJ019045">
    <property type="protein sequence ID" value="AIX18320.1"/>
    <property type="molecule type" value="Genomic_DNA"/>
</dbReference>
<proteinExistence type="predicted"/>
<accession>A0A0E3EZS9</accession>
<dbReference type="Pfam" id="PF07484">
    <property type="entry name" value="Collar"/>
    <property type="match status" value="1"/>
</dbReference>
<evidence type="ECO:0000313" key="3">
    <source>
        <dbReference type="EMBL" id="AIX18320.1"/>
    </source>
</evidence>
<gene>
    <name evidence="3" type="ORF">Syn7803C6_21</name>
</gene>
<feature type="compositionally biased region" description="Polar residues" evidence="1">
    <location>
        <begin position="1840"/>
        <end position="1856"/>
    </location>
</feature>
<dbReference type="InterPro" id="IPR037053">
    <property type="entry name" value="Phage_tail_collar_dom_sf"/>
</dbReference>
<feature type="compositionally biased region" description="Polar residues" evidence="1">
    <location>
        <begin position="1767"/>
        <end position="1776"/>
    </location>
</feature>
<evidence type="ECO:0000313" key="4">
    <source>
        <dbReference type="Proteomes" id="UP000185317"/>
    </source>
</evidence>
<organism evidence="3 4">
    <name type="scientific">Synechococcus phage ACG-2014f</name>
    <dbReference type="NCBI Taxonomy" id="1493511"/>
    <lineage>
        <taxon>Viruses</taxon>
        <taxon>Duplodnaviria</taxon>
        <taxon>Heunggongvirae</taxon>
        <taxon>Uroviricota</taxon>
        <taxon>Caudoviricetes</taxon>
        <taxon>Pantevenvirales</taxon>
        <taxon>Kyanoviridae</taxon>
        <taxon>Atlauavirus</taxon>
        <taxon>Atlauavirus tusconc8</taxon>
    </lineage>
</organism>
<dbReference type="InterPro" id="IPR011083">
    <property type="entry name" value="Phage_tail_collar_dom"/>
</dbReference>